<dbReference type="InterPro" id="IPR026363">
    <property type="entry name" value="CxxC-x17-CxxC_dom"/>
</dbReference>
<comment type="caution">
    <text evidence="3">The sequence shown here is derived from an EMBL/GenBank/DDBJ whole genome shotgun (WGS) entry which is preliminary data.</text>
</comment>
<feature type="domain" description="CxxC-x17-CxxC" evidence="2">
    <location>
        <begin position="67"/>
        <end position="102"/>
    </location>
</feature>
<feature type="domain" description="Probable zinc-binding" evidence="1">
    <location>
        <begin position="5"/>
        <end position="46"/>
    </location>
</feature>
<reference evidence="3 4" key="1">
    <citation type="submission" date="2020-08" db="EMBL/GenBank/DDBJ databases">
        <title>Genomic Encyclopedia of Type Strains, Phase IV (KMG-V): Genome sequencing to study the core and pangenomes of soil and plant-associated prokaryotes.</title>
        <authorList>
            <person name="Whitman W."/>
        </authorList>
    </citation>
    <scope>NUCLEOTIDE SEQUENCE [LARGE SCALE GENOMIC DNA]</scope>
    <source>
        <strain evidence="3 4">X5P3</strain>
    </source>
</reference>
<evidence type="ECO:0000259" key="2">
    <source>
        <dbReference type="Pfam" id="PF23477"/>
    </source>
</evidence>
<dbReference type="NCBIfam" id="TIGR04272">
    <property type="entry name" value="cxxc_cxxc_Mbark"/>
    <property type="match status" value="1"/>
</dbReference>
<sequence>MEFIDRLLKCCDCGNEFVFTAGEQLFFFDKQFKNDPKRCKLCKAKRAGLGRSANPDVAAAAALPLSRTETRTKCSACSIETTVPFKPTQGRPVLCRSCFQLKRVPSAVTAVTNMDSPAKQIAEASAALEMAVAASEFDSPFTTSVGVGNLAESSASAELLSAAAKAAQA</sequence>
<dbReference type="EMBL" id="JACHIO010000016">
    <property type="protein sequence ID" value="MBB5065383.1"/>
    <property type="molecule type" value="Genomic_DNA"/>
</dbReference>
<proteinExistence type="predicted"/>
<evidence type="ECO:0000259" key="1">
    <source>
        <dbReference type="Pfam" id="PF13451"/>
    </source>
</evidence>
<dbReference type="Proteomes" id="UP000584867">
    <property type="component" value="Unassembled WGS sequence"/>
</dbReference>
<dbReference type="Pfam" id="PF23477">
    <property type="entry name" value="zf_Tbcl_2"/>
    <property type="match status" value="1"/>
</dbReference>
<gene>
    <name evidence="3" type="ORF">HDF15_003751</name>
</gene>
<dbReference type="InterPro" id="IPR025306">
    <property type="entry name" value="Zn-bnd_dom_prob"/>
</dbReference>
<organism evidence="3 4">
    <name type="scientific">Granulicella mallensis</name>
    <dbReference type="NCBI Taxonomy" id="940614"/>
    <lineage>
        <taxon>Bacteria</taxon>
        <taxon>Pseudomonadati</taxon>
        <taxon>Acidobacteriota</taxon>
        <taxon>Terriglobia</taxon>
        <taxon>Terriglobales</taxon>
        <taxon>Acidobacteriaceae</taxon>
        <taxon>Granulicella</taxon>
    </lineage>
</organism>
<name>A0A7W7ZT91_9BACT</name>
<protein>
    <submittedName>
        <fullName evidence="3">CxxC-x17-CxxC domain-containing protein</fullName>
    </submittedName>
</protein>
<accession>A0A7W7ZT91</accession>
<dbReference type="RefSeq" id="WP_184258026.1">
    <property type="nucleotide sequence ID" value="NZ_JACHIO010000016.1"/>
</dbReference>
<dbReference type="Pfam" id="PF13451">
    <property type="entry name" value="zf_Tbcl"/>
    <property type="match status" value="1"/>
</dbReference>
<evidence type="ECO:0000313" key="4">
    <source>
        <dbReference type="Proteomes" id="UP000584867"/>
    </source>
</evidence>
<evidence type="ECO:0000313" key="3">
    <source>
        <dbReference type="EMBL" id="MBB5065383.1"/>
    </source>
</evidence>
<dbReference type="AlphaFoldDB" id="A0A7W7ZT91"/>